<dbReference type="EMBL" id="PFBG01000012">
    <property type="protein sequence ID" value="PIR86053.1"/>
    <property type="molecule type" value="Genomic_DNA"/>
</dbReference>
<comment type="caution">
    <text evidence="1">The sequence shown here is derived from an EMBL/GenBank/DDBJ whole genome shotgun (WGS) entry which is preliminary data.</text>
</comment>
<feature type="non-terminal residue" evidence="1">
    <location>
        <position position="1"/>
    </location>
</feature>
<evidence type="ECO:0000313" key="1">
    <source>
        <dbReference type="EMBL" id="PIR86053.1"/>
    </source>
</evidence>
<organism evidence="1 2">
    <name type="scientific">Candidatus Kaiserbacteria bacterium CG10_big_fil_rev_8_21_14_0_10_44_10</name>
    <dbReference type="NCBI Taxonomy" id="1974606"/>
    <lineage>
        <taxon>Bacteria</taxon>
        <taxon>Candidatus Kaiseribacteriota</taxon>
    </lineage>
</organism>
<dbReference type="Proteomes" id="UP000229612">
    <property type="component" value="Unassembled WGS sequence"/>
</dbReference>
<proteinExistence type="predicted"/>
<evidence type="ECO:0000313" key="2">
    <source>
        <dbReference type="Proteomes" id="UP000229612"/>
    </source>
</evidence>
<name>A0A2H0UI13_9BACT</name>
<gene>
    <name evidence="1" type="ORF">COU14_00990</name>
</gene>
<protein>
    <submittedName>
        <fullName evidence="1">Uncharacterized protein</fullName>
    </submittedName>
</protein>
<sequence length="60" mass="7035">LLKQKQDVWYRLRTPGTLLEPKINREVNTLKPEHPNFIFTTPLPFSRGEGLGLPQLNFKF</sequence>
<reference evidence="2" key="1">
    <citation type="submission" date="2017-09" db="EMBL/GenBank/DDBJ databases">
        <title>Depth-based differentiation of microbial function through sediment-hosted aquifers and enrichment of novel symbionts in the deep terrestrial subsurface.</title>
        <authorList>
            <person name="Probst A.J."/>
            <person name="Ladd B."/>
            <person name="Jarett J.K."/>
            <person name="Geller-Mcgrath D.E."/>
            <person name="Sieber C.M.K."/>
            <person name="Emerson J.B."/>
            <person name="Anantharaman K."/>
            <person name="Thomas B.C."/>
            <person name="Malmstrom R."/>
            <person name="Stieglmeier M."/>
            <person name="Klingl A."/>
            <person name="Woyke T."/>
            <person name="Ryan C.M."/>
            <person name="Banfield J.F."/>
        </authorList>
    </citation>
    <scope>NUCLEOTIDE SEQUENCE [LARGE SCALE GENOMIC DNA]</scope>
</reference>
<accession>A0A2H0UI13</accession>
<dbReference type="AlphaFoldDB" id="A0A2H0UI13"/>